<organism evidence="2 3">
    <name type="scientific">Acaulospora morrowiae</name>
    <dbReference type="NCBI Taxonomy" id="94023"/>
    <lineage>
        <taxon>Eukaryota</taxon>
        <taxon>Fungi</taxon>
        <taxon>Fungi incertae sedis</taxon>
        <taxon>Mucoromycota</taxon>
        <taxon>Glomeromycotina</taxon>
        <taxon>Glomeromycetes</taxon>
        <taxon>Diversisporales</taxon>
        <taxon>Acaulosporaceae</taxon>
        <taxon>Acaulospora</taxon>
    </lineage>
</organism>
<keyword evidence="3" id="KW-1185">Reference proteome</keyword>
<dbReference type="EMBL" id="CAJVPV010003693">
    <property type="protein sequence ID" value="CAG8557756.1"/>
    <property type="molecule type" value="Genomic_DNA"/>
</dbReference>
<dbReference type="AlphaFoldDB" id="A0A9N9B9B5"/>
<dbReference type="Proteomes" id="UP000789342">
    <property type="component" value="Unassembled WGS sequence"/>
</dbReference>
<feature type="region of interest" description="Disordered" evidence="1">
    <location>
        <begin position="1"/>
        <end position="38"/>
    </location>
</feature>
<proteinExistence type="predicted"/>
<gene>
    <name evidence="2" type="ORF">AMORRO_LOCUS5872</name>
</gene>
<accession>A0A9N9B9B5</accession>
<feature type="compositionally biased region" description="Polar residues" evidence="1">
    <location>
        <begin position="1"/>
        <end position="21"/>
    </location>
</feature>
<reference evidence="2" key="1">
    <citation type="submission" date="2021-06" db="EMBL/GenBank/DDBJ databases">
        <authorList>
            <person name="Kallberg Y."/>
            <person name="Tangrot J."/>
            <person name="Rosling A."/>
        </authorList>
    </citation>
    <scope>NUCLEOTIDE SEQUENCE</scope>
    <source>
        <strain evidence="2">CL551</strain>
    </source>
</reference>
<name>A0A9N9B9B5_9GLOM</name>
<comment type="caution">
    <text evidence="2">The sequence shown here is derived from an EMBL/GenBank/DDBJ whole genome shotgun (WGS) entry which is preliminary data.</text>
</comment>
<feature type="non-terminal residue" evidence="2">
    <location>
        <position position="1"/>
    </location>
</feature>
<protein>
    <submittedName>
        <fullName evidence="2">2187_t:CDS:1</fullName>
    </submittedName>
</protein>
<evidence type="ECO:0000256" key="1">
    <source>
        <dbReference type="SAM" id="MobiDB-lite"/>
    </source>
</evidence>
<sequence>CLFQINGSSSLNPASQKSDNISAELARPRSAITEGDEKNTQISTLMLAHDDIDDTKYQTPEIKKNMIPISTNVLAYAKSHPQIYNITKEGIKNYLL</sequence>
<evidence type="ECO:0000313" key="3">
    <source>
        <dbReference type="Proteomes" id="UP000789342"/>
    </source>
</evidence>
<dbReference type="OrthoDB" id="2439647at2759"/>
<evidence type="ECO:0000313" key="2">
    <source>
        <dbReference type="EMBL" id="CAG8557756.1"/>
    </source>
</evidence>